<evidence type="ECO:0000313" key="17">
    <source>
        <dbReference type="EMBL" id="MBM7613851.1"/>
    </source>
</evidence>
<dbReference type="InterPro" id="IPR012338">
    <property type="entry name" value="Beta-lactam/transpept-like"/>
</dbReference>
<comment type="function">
    <text evidence="1">Removes C-terminal D-alanyl residues from sugar-peptide cell wall precursors.</text>
</comment>
<evidence type="ECO:0000256" key="10">
    <source>
        <dbReference type="ARBA" id="ARBA00022984"/>
    </source>
</evidence>
<dbReference type="EMBL" id="JAFBEE010000002">
    <property type="protein sequence ID" value="MBM7613851.1"/>
    <property type="molecule type" value="Genomic_DNA"/>
</dbReference>
<sequence length="440" mass="49499">MKKIPSKLTSLISMILLITILSTSSVFAAPQMTAPNAVLMDFQSGEVLYDHNAHEITFPASTTKVMTAILVIENTKLDDVVTVDKEYFVDGASMYLKEGESFTVEELLQALMIRSANDVTELFATHISGSVEEFAKLMNERAKQLGAKNTHFTNPHGLPNDNHVTTAYDLAIIGRHAMTFPKLREIARTTNVVFEETPQTPEKRYYRNSNRLLWGTGGGNQILYRGQYVNIKYDVVEGIKTGYTVAAQQCLITSAMQNEHRIIAVVLGAKGSNIYLDTRTLIDYGFENFKSQPLLEEGVVEAEIPLNNGIKESLSLVTASGYAPIFPIDKDTSTIKKEIVLNKDVDAPVYKGTAYGKIVYTIGNETLKEIDLVATETIEAKPPLIQRNKPFRYLVYFLVAFTLWKLLVFYLRLKKQKRVGFMGSRRRSNGLQFSKRLRRR</sequence>
<keyword evidence="10" id="KW-0573">Peptidoglycan synthesis</keyword>
<dbReference type="PANTHER" id="PTHR21581">
    <property type="entry name" value="D-ALANYL-D-ALANINE CARBOXYPEPTIDASE"/>
    <property type="match status" value="1"/>
</dbReference>
<dbReference type="PANTHER" id="PTHR21581:SF6">
    <property type="entry name" value="TRAFFICKING PROTEIN PARTICLE COMPLEX SUBUNIT 12"/>
    <property type="match status" value="1"/>
</dbReference>
<dbReference type="GO" id="GO:0009002">
    <property type="term" value="F:serine-type D-Ala-D-Ala carboxypeptidase activity"/>
    <property type="evidence" value="ECO:0007669"/>
    <property type="project" value="UniProtKB-EC"/>
</dbReference>
<dbReference type="InterPro" id="IPR037167">
    <property type="entry name" value="Peptidase_S11_C_sf"/>
</dbReference>
<dbReference type="InterPro" id="IPR001967">
    <property type="entry name" value="Peptidase_S11_N"/>
</dbReference>
<evidence type="ECO:0000256" key="9">
    <source>
        <dbReference type="ARBA" id="ARBA00022960"/>
    </source>
</evidence>
<comment type="similarity">
    <text evidence="3 13">Belongs to the peptidase S11 family.</text>
</comment>
<keyword evidence="14" id="KW-0812">Transmembrane</keyword>
<dbReference type="SUPFAM" id="SSF69189">
    <property type="entry name" value="Penicillin-binding protein associated domain"/>
    <property type="match status" value="1"/>
</dbReference>
<evidence type="ECO:0000256" key="5">
    <source>
        <dbReference type="ARBA" id="ARBA00022645"/>
    </source>
</evidence>
<keyword evidence="14" id="KW-0472">Membrane</keyword>
<dbReference type="Pfam" id="PF07943">
    <property type="entry name" value="PBP5_C"/>
    <property type="match status" value="1"/>
</dbReference>
<feature type="signal peptide" evidence="15">
    <location>
        <begin position="1"/>
        <end position="28"/>
    </location>
</feature>
<organism evidence="17 18">
    <name type="scientific">Alkaliphilus hydrothermalis</name>
    <dbReference type="NCBI Taxonomy" id="1482730"/>
    <lineage>
        <taxon>Bacteria</taxon>
        <taxon>Bacillati</taxon>
        <taxon>Bacillota</taxon>
        <taxon>Clostridia</taxon>
        <taxon>Peptostreptococcales</taxon>
        <taxon>Natronincolaceae</taxon>
        <taxon>Alkaliphilus</taxon>
    </lineage>
</organism>
<evidence type="ECO:0000256" key="11">
    <source>
        <dbReference type="ARBA" id="ARBA00023316"/>
    </source>
</evidence>
<evidence type="ECO:0000256" key="15">
    <source>
        <dbReference type="SAM" id="SignalP"/>
    </source>
</evidence>
<evidence type="ECO:0000256" key="1">
    <source>
        <dbReference type="ARBA" id="ARBA00003217"/>
    </source>
</evidence>
<evidence type="ECO:0000256" key="13">
    <source>
        <dbReference type="RuleBase" id="RU004016"/>
    </source>
</evidence>
<dbReference type="PRINTS" id="PR00725">
    <property type="entry name" value="DADACBPTASE1"/>
</dbReference>
<protein>
    <recommendedName>
        <fullName evidence="4">serine-type D-Ala-D-Ala carboxypeptidase</fullName>
        <ecNumber evidence="4">3.4.16.4</ecNumber>
    </recommendedName>
</protein>
<evidence type="ECO:0000256" key="12">
    <source>
        <dbReference type="ARBA" id="ARBA00034000"/>
    </source>
</evidence>
<evidence type="ECO:0000256" key="3">
    <source>
        <dbReference type="ARBA" id="ARBA00007164"/>
    </source>
</evidence>
<dbReference type="RefSeq" id="WP_204400141.1">
    <property type="nucleotide sequence ID" value="NZ_JAFBEE010000002.1"/>
</dbReference>
<dbReference type="InterPro" id="IPR012907">
    <property type="entry name" value="Peptidase_S11_C"/>
</dbReference>
<keyword evidence="11" id="KW-0961">Cell wall biogenesis/degradation</keyword>
<evidence type="ECO:0000256" key="14">
    <source>
        <dbReference type="SAM" id="Phobius"/>
    </source>
</evidence>
<keyword evidence="9" id="KW-0133">Cell shape</keyword>
<gene>
    <name evidence="17" type="ORF">JOC73_000360</name>
</gene>
<dbReference type="InterPro" id="IPR018044">
    <property type="entry name" value="Peptidase_S11"/>
</dbReference>
<dbReference type="EC" id="3.4.16.4" evidence="4"/>
<feature type="chain" id="PRO_5045205177" description="serine-type D-Ala-D-Ala carboxypeptidase" evidence="15">
    <location>
        <begin position="29"/>
        <end position="440"/>
    </location>
</feature>
<dbReference type="Gene3D" id="2.60.410.10">
    <property type="entry name" value="D-Ala-D-Ala carboxypeptidase, C-terminal domain"/>
    <property type="match status" value="1"/>
</dbReference>
<dbReference type="Gene3D" id="3.40.710.10">
    <property type="entry name" value="DD-peptidase/beta-lactamase superfamily"/>
    <property type="match status" value="1"/>
</dbReference>
<evidence type="ECO:0000256" key="6">
    <source>
        <dbReference type="ARBA" id="ARBA00022670"/>
    </source>
</evidence>
<feature type="transmembrane region" description="Helical" evidence="14">
    <location>
        <begin position="393"/>
        <end position="413"/>
    </location>
</feature>
<comment type="pathway">
    <text evidence="2">Cell wall biogenesis; peptidoglycan biosynthesis.</text>
</comment>
<dbReference type="InterPro" id="IPR015956">
    <property type="entry name" value="Peniciliin-bd_prot_C_sf"/>
</dbReference>
<keyword evidence="8 17" id="KW-0378">Hydrolase</keyword>
<dbReference type="Proteomes" id="UP001314796">
    <property type="component" value="Unassembled WGS sequence"/>
</dbReference>
<feature type="domain" description="Peptidase S11 D-Ala-D-Ala carboxypeptidase A C-terminal" evidence="16">
    <location>
        <begin position="289"/>
        <end position="380"/>
    </location>
</feature>
<evidence type="ECO:0000256" key="8">
    <source>
        <dbReference type="ARBA" id="ARBA00022801"/>
    </source>
</evidence>
<evidence type="ECO:0000313" key="18">
    <source>
        <dbReference type="Proteomes" id="UP001314796"/>
    </source>
</evidence>
<comment type="catalytic activity">
    <reaction evidence="12">
        <text>Preferential cleavage: (Ac)2-L-Lys-D-Ala-|-D-Ala. Also transpeptidation of peptidyl-alanyl moieties that are N-acyl substituents of D-alanine.</text>
        <dbReference type="EC" id="3.4.16.4"/>
    </reaction>
</comment>
<reference evidence="17 18" key="1">
    <citation type="submission" date="2021-01" db="EMBL/GenBank/DDBJ databases">
        <title>Genomic Encyclopedia of Type Strains, Phase IV (KMG-IV): sequencing the most valuable type-strain genomes for metagenomic binning, comparative biology and taxonomic classification.</title>
        <authorList>
            <person name="Goeker M."/>
        </authorList>
    </citation>
    <scope>NUCLEOTIDE SEQUENCE [LARGE SCALE GENOMIC DNA]</scope>
    <source>
        <strain evidence="17 18">DSM 25890</strain>
    </source>
</reference>
<evidence type="ECO:0000256" key="7">
    <source>
        <dbReference type="ARBA" id="ARBA00022729"/>
    </source>
</evidence>
<keyword evidence="7 15" id="KW-0732">Signal</keyword>
<keyword evidence="5 17" id="KW-0121">Carboxypeptidase</keyword>
<evidence type="ECO:0000259" key="16">
    <source>
        <dbReference type="SMART" id="SM00936"/>
    </source>
</evidence>
<proteinExistence type="inferred from homology"/>
<keyword evidence="6" id="KW-0645">Protease</keyword>
<name>A0ABS2NLT4_9FIRM</name>
<accession>A0ABS2NLT4</accession>
<evidence type="ECO:0000256" key="2">
    <source>
        <dbReference type="ARBA" id="ARBA00004752"/>
    </source>
</evidence>
<comment type="caution">
    <text evidence="17">The sequence shown here is derived from an EMBL/GenBank/DDBJ whole genome shotgun (WGS) entry which is preliminary data.</text>
</comment>
<dbReference type="SMART" id="SM00936">
    <property type="entry name" value="PBP5_C"/>
    <property type="match status" value="1"/>
</dbReference>
<keyword evidence="18" id="KW-1185">Reference proteome</keyword>
<dbReference type="Pfam" id="PF00768">
    <property type="entry name" value="Peptidase_S11"/>
    <property type="match status" value="1"/>
</dbReference>
<keyword evidence="14" id="KW-1133">Transmembrane helix</keyword>
<dbReference type="SUPFAM" id="SSF56601">
    <property type="entry name" value="beta-lactamase/transpeptidase-like"/>
    <property type="match status" value="1"/>
</dbReference>
<evidence type="ECO:0000256" key="4">
    <source>
        <dbReference type="ARBA" id="ARBA00012448"/>
    </source>
</evidence>